<evidence type="ECO:0000313" key="9">
    <source>
        <dbReference type="EMBL" id="RGK42858.1"/>
    </source>
</evidence>
<evidence type="ECO:0000256" key="2">
    <source>
        <dbReference type="ARBA" id="ARBA00006464"/>
    </source>
</evidence>
<evidence type="ECO:0000313" key="10">
    <source>
        <dbReference type="Proteomes" id="UP000261052"/>
    </source>
</evidence>
<sequence>MRHEKQWKNAGLFLLQVSIVLINTILFAVIWYAYYKGRMWGTTFYRKGDYLLVLLYLCLSGAMTKLYGGVDLKTSRISELIYSHVVAIFITNALMYIVILLLTRRPKSILPLLLVTVLEIIVGAIWSYVANHLTNRLFKPADVLLVYDNEEAFKNGGEIIGRLTWRFNPVGELKLTGQDEMDKLIAKMKNTKATALMLCGLTSTQRNDIIKYCVENDIRAYVRPNIGDFIISNAKTLQMANLPVMICERATPSLFYAVMKRLTDIVISLLGLVIASPFLLITAIAIKAYDHGPVFYKQVRLTKNGREFKILKFRSMKVDAEKDGVARLSSENDDRITPVGKIIRACRIDELPQLINILKGDLAVVGPRPERPEIAAQYVEEMPEFSLRLQVKAGLTGYAQVYGKYNTEPYDKLQMDLMYVNKMGLVSDVKIILATIKILFMPESTEGIADGQTTASGKVKIQ</sequence>
<dbReference type="Proteomes" id="UP000261052">
    <property type="component" value="Unassembled WGS sequence"/>
</dbReference>
<feature type="transmembrane region" description="Helical" evidence="7">
    <location>
        <begin position="12"/>
        <end position="35"/>
    </location>
</feature>
<evidence type="ECO:0000256" key="5">
    <source>
        <dbReference type="ARBA" id="ARBA00022989"/>
    </source>
</evidence>
<name>A0A3E4LZH1_9FIRM</name>
<comment type="subcellular location">
    <subcellularLocation>
        <location evidence="1">Membrane</location>
        <topology evidence="1">Multi-pass membrane protein</topology>
    </subcellularLocation>
</comment>
<keyword evidence="4 7" id="KW-0812">Transmembrane</keyword>
<dbReference type="Pfam" id="PF02397">
    <property type="entry name" value="Bac_transf"/>
    <property type="match status" value="1"/>
</dbReference>
<organism evidence="9 10">
    <name type="scientific">Agathobacter rectalis</name>
    <dbReference type="NCBI Taxonomy" id="39491"/>
    <lineage>
        <taxon>Bacteria</taxon>
        <taxon>Bacillati</taxon>
        <taxon>Bacillota</taxon>
        <taxon>Clostridia</taxon>
        <taxon>Lachnospirales</taxon>
        <taxon>Lachnospiraceae</taxon>
        <taxon>Agathobacter</taxon>
    </lineage>
</organism>
<proteinExistence type="inferred from homology"/>
<dbReference type="NCBIfam" id="TIGR03025">
    <property type="entry name" value="EPS_sugtrans"/>
    <property type="match status" value="1"/>
</dbReference>
<gene>
    <name evidence="9" type="ORF">DXD13_08560</name>
</gene>
<evidence type="ECO:0000256" key="7">
    <source>
        <dbReference type="SAM" id="Phobius"/>
    </source>
</evidence>
<reference evidence="9 10" key="1">
    <citation type="submission" date="2018-08" db="EMBL/GenBank/DDBJ databases">
        <title>A genome reference for cultivated species of the human gut microbiota.</title>
        <authorList>
            <person name="Zou Y."/>
            <person name="Xue W."/>
            <person name="Luo G."/>
        </authorList>
    </citation>
    <scope>NUCLEOTIDE SEQUENCE [LARGE SCALE GENOMIC DNA]</scope>
    <source>
        <strain evidence="9 10">TF11-15AC</strain>
    </source>
</reference>
<feature type="transmembrane region" description="Helical" evidence="7">
    <location>
        <begin position="50"/>
        <end position="68"/>
    </location>
</feature>
<comment type="caution">
    <text evidence="9">The sequence shown here is derived from an EMBL/GenBank/DDBJ whole genome shotgun (WGS) entry which is preliminary data.</text>
</comment>
<accession>A0A3E4LZH1</accession>
<dbReference type="PANTHER" id="PTHR30576:SF0">
    <property type="entry name" value="UNDECAPRENYL-PHOSPHATE N-ACETYLGALACTOSAMINYL 1-PHOSPHATE TRANSFERASE-RELATED"/>
    <property type="match status" value="1"/>
</dbReference>
<feature type="transmembrane region" description="Helical" evidence="7">
    <location>
        <begin position="80"/>
        <end position="103"/>
    </location>
</feature>
<dbReference type="GO" id="GO:0016020">
    <property type="term" value="C:membrane"/>
    <property type="evidence" value="ECO:0007669"/>
    <property type="project" value="UniProtKB-SubCell"/>
</dbReference>
<feature type="transmembrane region" description="Helical" evidence="7">
    <location>
        <begin position="109"/>
        <end position="129"/>
    </location>
</feature>
<evidence type="ECO:0000256" key="4">
    <source>
        <dbReference type="ARBA" id="ARBA00022692"/>
    </source>
</evidence>
<dbReference type="PANTHER" id="PTHR30576">
    <property type="entry name" value="COLANIC BIOSYNTHESIS UDP-GLUCOSE LIPID CARRIER TRANSFERASE"/>
    <property type="match status" value="1"/>
</dbReference>
<dbReference type="InterPro" id="IPR003362">
    <property type="entry name" value="Bact_transf"/>
</dbReference>
<evidence type="ECO:0000256" key="1">
    <source>
        <dbReference type="ARBA" id="ARBA00004141"/>
    </source>
</evidence>
<keyword evidence="3 9" id="KW-0808">Transferase</keyword>
<dbReference type="GO" id="GO:0016780">
    <property type="term" value="F:phosphotransferase activity, for other substituted phosphate groups"/>
    <property type="evidence" value="ECO:0007669"/>
    <property type="project" value="TreeGrafter"/>
</dbReference>
<dbReference type="InterPro" id="IPR017475">
    <property type="entry name" value="EPS_sugar_tfrase"/>
</dbReference>
<evidence type="ECO:0000259" key="8">
    <source>
        <dbReference type="Pfam" id="PF02397"/>
    </source>
</evidence>
<comment type="similarity">
    <text evidence="2">Belongs to the bacterial sugar transferase family.</text>
</comment>
<dbReference type="EMBL" id="QSQP01000009">
    <property type="protein sequence ID" value="RGK42858.1"/>
    <property type="molecule type" value="Genomic_DNA"/>
</dbReference>
<evidence type="ECO:0000256" key="6">
    <source>
        <dbReference type="ARBA" id="ARBA00023136"/>
    </source>
</evidence>
<dbReference type="RefSeq" id="WP_117686035.1">
    <property type="nucleotide sequence ID" value="NZ_QSQP01000009.1"/>
</dbReference>
<feature type="domain" description="Bacterial sugar transferase" evidence="8">
    <location>
        <begin position="260"/>
        <end position="440"/>
    </location>
</feature>
<evidence type="ECO:0000256" key="3">
    <source>
        <dbReference type="ARBA" id="ARBA00022679"/>
    </source>
</evidence>
<dbReference type="AlphaFoldDB" id="A0A3E4LZH1"/>
<keyword evidence="6 7" id="KW-0472">Membrane</keyword>
<protein>
    <submittedName>
        <fullName evidence="9">Sugar transferase</fullName>
    </submittedName>
</protein>
<feature type="transmembrane region" description="Helical" evidence="7">
    <location>
        <begin position="265"/>
        <end position="286"/>
    </location>
</feature>
<keyword evidence="5 7" id="KW-1133">Transmembrane helix</keyword>